<name>A0ABU6SG22_9FABA</name>
<comment type="caution">
    <text evidence="1">The sequence shown here is derived from an EMBL/GenBank/DDBJ whole genome shotgun (WGS) entry which is preliminary data.</text>
</comment>
<sequence>MVYGYAKLLSPSFHLSHMQNVCKPPHILILHSKFLLELGFIPVHVSEFYDLGDDLSLEDWRLKWMTKVKSNGKLVLGYSMARKKSRVSIDLGVQRLKDFKTCLLNRFDRASSRFHIQNFMNCRFHPVFKFNVQNALRIDSSSSESILKRRNLVFKGIKRGQKGYRLGLWQQRTIRSSKCLWGSCFYVGQELTSRLTVAAGGPSASVPATNLGTSH</sequence>
<organism evidence="1 2">
    <name type="scientific">Stylosanthes scabra</name>
    <dbReference type="NCBI Taxonomy" id="79078"/>
    <lineage>
        <taxon>Eukaryota</taxon>
        <taxon>Viridiplantae</taxon>
        <taxon>Streptophyta</taxon>
        <taxon>Embryophyta</taxon>
        <taxon>Tracheophyta</taxon>
        <taxon>Spermatophyta</taxon>
        <taxon>Magnoliopsida</taxon>
        <taxon>eudicotyledons</taxon>
        <taxon>Gunneridae</taxon>
        <taxon>Pentapetalae</taxon>
        <taxon>rosids</taxon>
        <taxon>fabids</taxon>
        <taxon>Fabales</taxon>
        <taxon>Fabaceae</taxon>
        <taxon>Papilionoideae</taxon>
        <taxon>50 kb inversion clade</taxon>
        <taxon>dalbergioids sensu lato</taxon>
        <taxon>Dalbergieae</taxon>
        <taxon>Pterocarpus clade</taxon>
        <taxon>Stylosanthes</taxon>
    </lineage>
</organism>
<gene>
    <name evidence="1" type="ORF">PIB30_040798</name>
</gene>
<keyword evidence="2" id="KW-1185">Reference proteome</keyword>
<dbReference type="Proteomes" id="UP001341840">
    <property type="component" value="Unassembled WGS sequence"/>
</dbReference>
<proteinExistence type="predicted"/>
<evidence type="ECO:0000313" key="1">
    <source>
        <dbReference type="EMBL" id="MED6134848.1"/>
    </source>
</evidence>
<accession>A0ABU6SG22</accession>
<evidence type="ECO:0000313" key="2">
    <source>
        <dbReference type="Proteomes" id="UP001341840"/>
    </source>
</evidence>
<reference evidence="1 2" key="1">
    <citation type="journal article" date="2023" name="Plants (Basel)">
        <title>Bridging the Gap: Combining Genomics and Transcriptomics Approaches to Understand Stylosanthes scabra, an Orphan Legume from the Brazilian Caatinga.</title>
        <authorList>
            <person name="Ferreira-Neto J.R.C."/>
            <person name="da Silva M.D."/>
            <person name="Binneck E."/>
            <person name="de Melo N.F."/>
            <person name="da Silva R.H."/>
            <person name="de Melo A.L.T.M."/>
            <person name="Pandolfi V."/>
            <person name="Bustamante F.O."/>
            <person name="Brasileiro-Vidal A.C."/>
            <person name="Benko-Iseppon A.M."/>
        </authorList>
    </citation>
    <scope>NUCLEOTIDE SEQUENCE [LARGE SCALE GENOMIC DNA]</scope>
    <source>
        <tissue evidence="1">Leaves</tissue>
    </source>
</reference>
<protein>
    <submittedName>
        <fullName evidence="1">Uncharacterized protein</fullName>
    </submittedName>
</protein>
<dbReference type="EMBL" id="JASCZI010060637">
    <property type="protein sequence ID" value="MED6134848.1"/>
    <property type="molecule type" value="Genomic_DNA"/>
</dbReference>